<keyword evidence="10" id="KW-1185">Reference proteome</keyword>
<keyword evidence="4 6" id="KW-0378">Hydrolase</keyword>
<keyword evidence="5 6" id="KW-0326">Glycosidase</keyword>
<evidence type="ECO:0000256" key="2">
    <source>
        <dbReference type="ARBA" id="ARBA00005336"/>
    </source>
</evidence>
<dbReference type="Gene3D" id="3.40.50.1700">
    <property type="entry name" value="Glycoside hydrolase family 3 C-terminal domain"/>
    <property type="match status" value="1"/>
</dbReference>
<dbReference type="Pfam" id="PF00933">
    <property type="entry name" value="Glyco_hydro_3"/>
    <property type="match status" value="1"/>
</dbReference>
<dbReference type="PANTHER" id="PTHR30480">
    <property type="entry name" value="BETA-HEXOSAMINIDASE-RELATED"/>
    <property type="match status" value="1"/>
</dbReference>
<evidence type="ECO:0000313" key="10">
    <source>
        <dbReference type="Proteomes" id="UP000811282"/>
    </source>
</evidence>
<proteinExistence type="inferred from homology"/>
<dbReference type="Gene3D" id="3.20.20.300">
    <property type="entry name" value="Glycoside hydrolase, family 3, N-terminal domain"/>
    <property type="match status" value="1"/>
</dbReference>
<dbReference type="EMBL" id="JAFJYC010000001">
    <property type="protein sequence ID" value="MBT9432113.1"/>
    <property type="molecule type" value="Genomic_DNA"/>
</dbReference>
<evidence type="ECO:0000256" key="1">
    <source>
        <dbReference type="ARBA" id="ARBA00001231"/>
    </source>
</evidence>
<dbReference type="SUPFAM" id="SSF51445">
    <property type="entry name" value="(Trans)glycosidases"/>
    <property type="match status" value="1"/>
</dbReference>
<feature type="domain" description="Glycoside hydrolase family 3 C-terminal" evidence="8">
    <location>
        <begin position="395"/>
        <end position="586"/>
    </location>
</feature>
<dbReference type="SUPFAM" id="SSF52279">
    <property type="entry name" value="Beta-D-glucan exohydrolase, C-terminal domain"/>
    <property type="match status" value="1"/>
</dbReference>
<comment type="catalytic activity">
    <reaction evidence="1">
        <text>Hydrolysis of terminal non-reducing N-acetyl-D-hexosamine residues in N-acetyl-beta-D-hexosaminides.</text>
        <dbReference type="EC" id="3.2.1.52"/>
    </reaction>
</comment>
<dbReference type="InterPro" id="IPR036881">
    <property type="entry name" value="Glyco_hydro_3_C_sf"/>
</dbReference>
<organism evidence="9 10">
    <name type="scientific">Candidatus Sodalis endolongispinus</name>
    <dbReference type="NCBI Taxonomy" id="2812662"/>
    <lineage>
        <taxon>Bacteria</taxon>
        <taxon>Pseudomonadati</taxon>
        <taxon>Pseudomonadota</taxon>
        <taxon>Gammaproteobacteria</taxon>
        <taxon>Enterobacterales</taxon>
        <taxon>Bruguierivoracaceae</taxon>
        <taxon>Sodalis</taxon>
    </lineage>
</organism>
<reference evidence="9 10" key="1">
    <citation type="journal article" date="2021" name="Genome Biol. Evol.">
        <title>The evolution of interdependence in a four-way mealybug symbiosis.</title>
        <authorList>
            <person name="Garber A.I."/>
            <person name="Kupper M."/>
            <person name="Laetsch D.R."/>
            <person name="Weldon S.R."/>
            <person name="Ladinsky M.S."/>
            <person name="Bjorkman P.J."/>
            <person name="McCutcheon J.P."/>
        </authorList>
    </citation>
    <scope>NUCLEOTIDE SEQUENCE [LARGE SCALE GENOMIC DNA]</scope>
    <source>
        <strain evidence="9">SOD</strain>
    </source>
</reference>
<dbReference type="PANTHER" id="PTHR30480:SF13">
    <property type="entry name" value="BETA-HEXOSAMINIDASE"/>
    <property type="match status" value="1"/>
</dbReference>
<dbReference type="InterPro" id="IPR017853">
    <property type="entry name" value="GH"/>
</dbReference>
<dbReference type="PROSITE" id="PS00775">
    <property type="entry name" value="GLYCOSYL_HYDROL_F3"/>
    <property type="match status" value="1"/>
</dbReference>
<comment type="similarity">
    <text evidence="2 6">Belongs to the glycosyl hydrolase 3 family.</text>
</comment>
<dbReference type="Pfam" id="PF01915">
    <property type="entry name" value="Glyco_hydro_3_C"/>
    <property type="match status" value="1"/>
</dbReference>
<dbReference type="GO" id="GO:0016787">
    <property type="term" value="F:hydrolase activity"/>
    <property type="evidence" value="ECO:0007669"/>
    <property type="project" value="UniProtKB-KW"/>
</dbReference>
<dbReference type="EC" id="3.2.1.52" evidence="3"/>
<dbReference type="InterPro" id="IPR001764">
    <property type="entry name" value="Glyco_hydro_3_N"/>
</dbReference>
<dbReference type="Proteomes" id="UP000811282">
    <property type="component" value="Unassembled WGS sequence"/>
</dbReference>
<evidence type="ECO:0000259" key="7">
    <source>
        <dbReference type="Pfam" id="PF00933"/>
    </source>
</evidence>
<evidence type="ECO:0000259" key="8">
    <source>
        <dbReference type="Pfam" id="PF01915"/>
    </source>
</evidence>
<dbReference type="InterPro" id="IPR036962">
    <property type="entry name" value="Glyco_hydro_3_N_sf"/>
</dbReference>
<evidence type="ECO:0000256" key="5">
    <source>
        <dbReference type="ARBA" id="ARBA00023295"/>
    </source>
</evidence>
<name>A0ABS5YAR7_9GAMM</name>
<dbReference type="InterPro" id="IPR050226">
    <property type="entry name" value="NagZ_Beta-hexosaminidase"/>
</dbReference>
<gene>
    <name evidence="9" type="ORF">JZM24_08240</name>
</gene>
<evidence type="ECO:0000313" key="9">
    <source>
        <dbReference type="EMBL" id="MBT9432113.1"/>
    </source>
</evidence>
<dbReference type="InterPro" id="IPR002772">
    <property type="entry name" value="Glyco_hydro_3_C"/>
</dbReference>
<protein>
    <recommendedName>
        <fullName evidence="3">beta-N-acetylhexosaminidase</fullName>
        <ecNumber evidence="3">3.2.1.52</ecNumber>
    </recommendedName>
</protein>
<feature type="domain" description="Glycoside hydrolase family 3 N-terminal" evidence="7">
    <location>
        <begin position="2"/>
        <end position="359"/>
    </location>
</feature>
<dbReference type="InterPro" id="IPR019800">
    <property type="entry name" value="Glyco_hydro_3_AS"/>
</dbReference>
<accession>A0ABS5YAR7</accession>
<evidence type="ECO:0000256" key="3">
    <source>
        <dbReference type="ARBA" id="ARBA00012663"/>
    </source>
</evidence>
<evidence type="ECO:0000256" key="6">
    <source>
        <dbReference type="RuleBase" id="RU361161"/>
    </source>
</evidence>
<evidence type="ECO:0000256" key="4">
    <source>
        <dbReference type="ARBA" id="ARBA00022801"/>
    </source>
</evidence>
<sequence length="587" mass="64508">MTLREKIGQKIMLDFRYWGRDSASGAAQDTVAINANIENILCNYHIGGVILFANNLKSADQIRHLTAQLAAVPQTHGIGLMIATDNEGGNVFRLPRGEYTAFAGNMPLGALYEGHSESVLPYLQGKIMAQELRSLGINVNFAPVVDVNSNQANPVINVCAFSDSPAHVDRLARELVRGNERVVTCYKHFPGHGDTHTDSHLDLPRVDRNREETYAIDLAPYSAAIAEDEAPDMIMTAHIQYPALDDSRITRLDGENIVVPATLSRRIQHDLLRQELGYRGVTITDALDMKAISDNFDPRDVVKRVFNAGIDIALMPVSVQAPEEENKLRQLIDYVVTQVEDGEINGEDIDASVARILTLKRAKNILAGQTAAHAIGETERRLAKEVEIAIADQSITLLQNHQLLPLRDVSRKIVILTPWGEQGHAVRQVLTQKGFHDVNSHKLAEIAWQAQQREIDRCDIVIVGSQAVGVSPVENNGQAGGAGATSDTASIAAIIDYARRQQKKIVLLLRSPYDIIHFDGKTDAVLATYAYYGLDNDVRRGESLFAAARALVGELQPSGKLPVNIYNVDRQEAATDIRYPRGFGLSC</sequence>
<comment type="caution">
    <text evidence="9">The sequence shown here is derived from an EMBL/GenBank/DDBJ whole genome shotgun (WGS) entry which is preliminary data.</text>
</comment>